<accession>A0AA36I088</accession>
<sequence>MSWRLLPVATWFLSCQQRKVPHSIRCAQGPRAVAAFPGRGLVVGASGGVEWWRQTSENAGWKRCQTSTDPALGAPLFSVAVEPETLSVAVGGGARRSVSLFGPEGSLLGSLTGHTGWVRDLAFHGGQLFSIGCNFIKVWRPSQFAAHSDSPWQKWRTCSHVGDLEVHGDLLALSVCAGFLVAAGASKYRYRWRLPSTKLRPRDWLEQARGSQITEPSLHDGRVAKLTCWKERLLSCGHDGRVCMDSFEHADPPAAARIASGWSHLLAWRRPAVA</sequence>
<comment type="caution">
    <text evidence="1">The sequence shown here is derived from an EMBL/GenBank/DDBJ whole genome shotgun (WGS) entry which is preliminary data.</text>
</comment>
<name>A0AA36I088_9DINO</name>
<dbReference type="Gene3D" id="2.130.10.10">
    <property type="entry name" value="YVTN repeat-like/Quinoprotein amine dehydrogenase"/>
    <property type="match status" value="1"/>
</dbReference>
<dbReference type="Proteomes" id="UP001178507">
    <property type="component" value="Unassembled WGS sequence"/>
</dbReference>
<dbReference type="AlphaFoldDB" id="A0AA36I088"/>
<organism evidence="1 2">
    <name type="scientific">Effrenium voratum</name>
    <dbReference type="NCBI Taxonomy" id="2562239"/>
    <lineage>
        <taxon>Eukaryota</taxon>
        <taxon>Sar</taxon>
        <taxon>Alveolata</taxon>
        <taxon>Dinophyceae</taxon>
        <taxon>Suessiales</taxon>
        <taxon>Symbiodiniaceae</taxon>
        <taxon>Effrenium</taxon>
    </lineage>
</organism>
<protein>
    <submittedName>
        <fullName evidence="1">Uncharacterized protein</fullName>
    </submittedName>
</protein>
<dbReference type="InterPro" id="IPR036322">
    <property type="entry name" value="WD40_repeat_dom_sf"/>
</dbReference>
<reference evidence="1" key="1">
    <citation type="submission" date="2023-08" db="EMBL/GenBank/DDBJ databases">
        <authorList>
            <person name="Chen Y."/>
            <person name="Shah S."/>
            <person name="Dougan E. K."/>
            <person name="Thang M."/>
            <person name="Chan C."/>
        </authorList>
    </citation>
    <scope>NUCLEOTIDE SEQUENCE</scope>
</reference>
<dbReference type="SUPFAM" id="SSF50978">
    <property type="entry name" value="WD40 repeat-like"/>
    <property type="match status" value="1"/>
</dbReference>
<dbReference type="InterPro" id="IPR015943">
    <property type="entry name" value="WD40/YVTN_repeat-like_dom_sf"/>
</dbReference>
<evidence type="ECO:0000313" key="1">
    <source>
        <dbReference type="EMBL" id="CAJ1377724.1"/>
    </source>
</evidence>
<keyword evidence="2" id="KW-1185">Reference proteome</keyword>
<gene>
    <name evidence="1" type="ORF">EVOR1521_LOCUS6448</name>
</gene>
<proteinExistence type="predicted"/>
<dbReference type="PROSITE" id="PS51257">
    <property type="entry name" value="PROKAR_LIPOPROTEIN"/>
    <property type="match status" value="1"/>
</dbReference>
<dbReference type="EMBL" id="CAUJNA010000483">
    <property type="protein sequence ID" value="CAJ1377724.1"/>
    <property type="molecule type" value="Genomic_DNA"/>
</dbReference>
<evidence type="ECO:0000313" key="2">
    <source>
        <dbReference type="Proteomes" id="UP001178507"/>
    </source>
</evidence>